<dbReference type="Proteomes" id="UP000557509">
    <property type="component" value="Unassembled WGS sequence"/>
</dbReference>
<proteinExistence type="predicted"/>
<evidence type="ECO:0000313" key="1">
    <source>
        <dbReference type="EMBL" id="KAF4638363.1"/>
    </source>
</evidence>
<dbReference type="EMBL" id="JAAUHK010000197">
    <property type="protein sequence ID" value="KAF4638363.1"/>
    <property type="molecule type" value="Genomic_DNA"/>
</dbReference>
<accession>A0A7J6JTA3</accession>
<evidence type="ECO:0000313" key="2">
    <source>
        <dbReference type="Proteomes" id="UP000557509"/>
    </source>
</evidence>
<dbReference type="AlphaFoldDB" id="A0A7J6JTA3"/>
<sequence length="78" mass="8980">MLKPAARLVKRLGKETPRRKRLVATRRRASLLVRHCFAFVVASTDRAAPVSCFCLSETFHLHSRLWLTLRALLVSVFF</sequence>
<comment type="caution">
    <text evidence="1">The sequence shown here is derived from an EMBL/GenBank/DDBJ whole genome shotgun (WGS) entry which is preliminary data.</text>
</comment>
<protein>
    <submittedName>
        <fullName evidence="1">Uncharacterized protein</fullName>
    </submittedName>
</protein>
<organism evidence="1 2">
    <name type="scientific">Toxoplasma gondii</name>
    <dbReference type="NCBI Taxonomy" id="5811"/>
    <lineage>
        <taxon>Eukaryota</taxon>
        <taxon>Sar</taxon>
        <taxon>Alveolata</taxon>
        <taxon>Apicomplexa</taxon>
        <taxon>Conoidasida</taxon>
        <taxon>Coccidia</taxon>
        <taxon>Eucoccidiorida</taxon>
        <taxon>Eimeriorina</taxon>
        <taxon>Sarcocystidae</taxon>
        <taxon>Toxoplasma</taxon>
    </lineage>
</organism>
<keyword evidence="2" id="KW-1185">Reference proteome</keyword>
<name>A0A7J6JTA3_TOXGO</name>
<gene>
    <name evidence="1" type="ORF">TGRH88_059700</name>
</gene>
<reference evidence="1 2" key="1">
    <citation type="submission" date="2020-03" db="EMBL/GenBank/DDBJ databases">
        <title>Genome sequence of Toxoplasma gondii RH-88 strain.</title>
        <authorList>
            <person name="Lorenzi H.A."/>
            <person name="Venepally P."/>
            <person name="Rozenberg A."/>
            <person name="Sibley D."/>
        </authorList>
    </citation>
    <scope>NUCLEOTIDE SEQUENCE [LARGE SCALE GENOMIC DNA]</scope>
    <source>
        <strain evidence="1 2">RH-88</strain>
    </source>
</reference>